<comment type="caution">
    <text evidence="5">The sequence shown here is derived from an EMBL/GenBank/DDBJ whole genome shotgun (WGS) entry which is preliminary data.</text>
</comment>
<evidence type="ECO:0000313" key="6">
    <source>
        <dbReference type="Proteomes" id="UP000284531"/>
    </source>
</evidence>
<dbReference type="Gene3D" id="3.10.620.30">
    <property type="match status" value="1"/>
</dbReference>
<proteinExistence type="predicted"/>
<dbReference type="SUPFAM" id="SSF54001">
    <property type="entry name" value="Cysteine proteinases"/>
    <property type="match status" value="1"/>
</dbReference>
<feature type="signal peptide" evidence="2">
    <location>
        <begin position="1"/>
        <end position="21"/>
    </location>
</feature>
<gene>
    <name evidence="5" type="ORF">BXY64_1392</name>
</gene>
<feature type="transmembrane region" description="Helical" evidence="1">
    <location>
        <begin position="692"/>
        <end position="715"/>
    </location>
</feature>
<protein>
    <submittedName>
        <fullName evidence="5">Uncharacterized protein DUF2569</fullName>
    </submittedName>
</protein>
<dbReference type="Proteomes" id="UP000284531">
    <property type="component" value="Unassembled WGS sequence"/>
</dbReference>
<keyword evidence="6" id="KW-1185">Reference proteome</keyword>
<dbReference type="InterPro" id="IPR002931">
    <property type="entry name" value="Transglutaminase-like"/>
</dbReference>
<keyword evidence="2" id="KW-0732">Signal</keyword>
<feature type="chain" id="PRO_5019035881" evidence="2">
    <location>
        <begin position="22"/>
        <end position="855"/>
    </location>
</feature>
<organism evidence="5 6">
    <name type="scientific">Marinifilum flexuosum</name>
    <dbReference type="NCBI Taxonomy" id="1117708"/>
    <lineage>
        <taxon>Bacteria</taxon>
        <taxon>Pseudomonadati</taxon>
        <taxon>Bacteroidota</taxon>
        <taxon>Bacteroidia</taxon>
        <taxon>Marinilabiliales</taxon>
        <taxon>Marinifilaceae</taxon>
    </lineage>
</organism>
<name>A0A419X9H2_9BACT</name>
<evidence type="ECO:0000259" key="3">
    <source>
        <dbReference type="Pfam" id="PF01841"/>
    </source>
</evidence>
<evidence type="ECO:0000313" key="5">
    <source>
        <dbReference type="EMBL" id="RKE04372.1"/>
    </source>
</evidence>
<dbReference type="Pfam" id="PF10754">
    <property type="entry name" value="DUF2569"/>
    <property type="match status" value="1"/>
</dbReference>
<dbReference type="InterPro" id="IPR019690">
    <property type="entry name" value="DUF2569"/>
</dbReference>
<feature type="transmembrane region" description="Helical" evidence="1">
    <location>
        <begin position="742"/>
        <end position="764"/>
    </location>
</feature>
<dbReference type="Pfam" id="PF12969">
    <property type="entry name" value="DUF3857"/>
    <property type="match status" value="1"/>
</dbReference>
<evidence type="ECO:0000256" key="1">
    <source>
        <dbReference type="SAM" id="Phobius"/>
    </source>
</evidence>
<keyword evidence="1" id="KW-0472">Membrane</keyword>
<accession>A0A419X9H2</accession>
<feature type="domain" description="Transglutaminase-like" evidence="3">
    <location>
        <begin position="284"/>
        <end position="355"/>
    </location>
</feature>
<evidence type="ECO:0000256" key="2">
    <source>
        <dbReference type="SAM" id="SignalP"/>
    </source>
</evidence>
<dbReference type="InterPro" id="IPR038765">
    <property type="entry name" value="Papain-like_cys_pep_sf"/>
</dbReference>
<dbReference type="InterPro" id="IPR024618">
    <property type="entry name" value="DUF3857"/>
</dbReference>
<dbReference type="OrthoDB" id="8595007at2"/>
<feature type="transmembrane region" description="Helical" evidence="1">
    <location>
        <begin position="652"/>
        <end position="671"/>
    </location>
</feature>
<keyword evidence="1" id="KW-0812">Transmembrane</keyword>
<feature type="domain" description="DUF3857" evidence="4">
    <location>
        <begin position="65"/>
        <end position="230"/>
    </location>
</feature>
<dbReference type="RefSeq" id="WP_120239153.1">
    <property type="nucleotide sequence ID" value="NZ_RAPQ01000008.1"/>
</dbReference>
<dbReference type="AlphaFoldDB" id="A0A419X9H2"/>
<evidence type="ECO:0000259" key="4">
    <source>
        <dbReference type="Pfam" id="PF12969"/>
    </source>
</evidence>
<dbReference type="Pfam" id="PF01841">
    <property type="entry name" value="Transglut_core"/>
    <property type="match status" value="1"/>
</dbReference>
<keyword evidence="1" id="KW-1133">Transmembrane helix</keyword>
<reference evidence="5 6" key="1">
    <citation type="submission" date="2018-09" db="EMBL/GenBank/DDBJ databases">
        <title>Genomic Encyclopedia of Archaeal and Bacterial Type Strains, Phase II (KMG-II): from individual species to whole genera.</title>
        <authorList>
            <person name="Goeker M."/>
        </authorList>
    </citation>
    <scope>NUCLEOTIDE SEQUENCE [LARGE SCALE GENOMIC DNA]</scope>
    <source>
        <strain evidence="5 6">DSM 21950</strain>
    </source>
</reference>
<dbReference type="EMBL" id="RAPQ01000008">
    <property type="protein sequence ID" value="RKE04372.1"/>
    <property type="molecule type" value="Genomic_DNA"/>
</dbReference>
<dbReference type="Gene3D" id="2.60.40.3140">
    <property type="match status" value="1"/>
</dbReference>
<feature type="transmembrane region" description="Helical" evidence="1">
    <location>
        <begin position="776"/>
        <end position="797"/>
    </location>
</feature>
<sequence>MKLIQLFLVLIFTSQSILSLATPTFKIKSSPAWKTKIKFDPQAQAHKNEGSVSYLLLDWQDNEITKEYNYRYCMSLNDEDAVQSNSQLYFTFDPSYEELYINTIKIYRNGKIINKLSRDKIELMRNEKNVERYIYDGSYSAVCILEDVQVGDILEYEYTLKGANPIFKNHFYNYHSQAFSSRIQHMYYQMLLPEHKKFQVKKLFGGVEPMQSTKNGMQSIFWNLKNVAPIFTDEDSPSWYDAYPASEISSFQDWNEVRSFMQDLYPMDVVCPKITHFISKKKFSADEEGVIQIIRFVQDEIRYLAMSNGVNSHKPHHPEKVFEQRFGDCKDKSYLLSYMLKEIGVEAWPAIVNTKARRYVDRYVASPFAFNHVIVKINWKGKTYWVDPTYNNQKGGMDQLLNPQYGKALVIDKDKTIWEKIPEIQTSKVVINENFWITDSISKIRYDVVSNFSGQIANTRRSWNLGNSLAENKDAYLDYCTRYYENMSWKHDSALIFRDNQKENTFTIIEKYEIESLWEHRGADSLELYSSYFPYNMYEFMNSTNDKVRNAPLHITHPIDVELKINLHFPKHKQVAFAEERDSVVNDMFKFHFDVSNNRLSNFVTLTYKYKSLQDHVPVEKLKAYYKDYNRVSDKCEYPVQWGMDADPKFKIFGPAVFMAVLLIIALFFLIRKLYNWDTIPENPFGPVQETIGGWLALVALGLYVTPISIVYLIYDSGYFSQAVWDGFITQYGNQPFLAGGFYFFELLYNLATIFFAIFLIVLMHQKRTTFPKLYIYFRVIVLVGLFADNILGAEIIGSDAIDKKELTRSIVGAAIWIPYMMKSQRVKETFVKRLGKNKTQPEKTEELQASEELV</sequence>